<protein>
    <submittedName>
        <fullName evidence="2">Uncharacterized protein</fullName>
    </submittedName>
</protein>
<evidence type="ECO:0000313" key="2">
    <source>
        <dbReference type="EMBL" id="KAK7234420.1"/>
    </source>
</evidence>
<feature type="compositionally biased region" description="Basic and acidic residues" evidence="1">
    <location>
        <begin position="183"/>
        <end position="195"/>
    </location>
</feature>
<keyword evidence="3" id="KW-1185">Reference proteome</keyword>
<feature type="compositionally biased region" description="Low complexity" evidence="1">
    <location>
        <begin position="64"/>
        <end position="83"/>
    </location>
</feature>
<proteinExistence type="predicted"/>
<feature type="compositionally biased region" description="Basic and acidic residues" evidence="1">
    <location>
        <begin position="11"/>
        <end position="20"/>
    </location>
</feature>
<reference evidence="2 3" key="1">
    <citation type="submission" date="2024-03" db="EMBL/GenBank/DDBJ databases">
        <title>Aureococcus anophagefferens CCMP1851 and Kratosvirus quantuckense: Draft genome of a second virus-susceptible host strain in the model system.</title>
        <authorList>
            <person name="Chase E."/>
            <person name="Truchon A.R."/>
            <person name="Schepens W."/>
            <person name="Wilhelm S.W."/>
        </authorList>
    </citation>
    <scope>NUCLEOTIDE SEQUENCE [LARGE SCALE GENOMIC DNA]</scope>
    <source>
        <strain evidence="2 3">CCMP1851</strain>
    </source>
</reference>
<dbReference type="Proteomes" id="UP001363151">
    <property type="component" value="Unassembled WGS sequence"/>
</dbReference>
<feature type="compositionally biased region" description="Acidic residues" evidence="1">
    <location>
        <begin position="21"/>
        <end position="34"/>
    </location>
</feature>
<feature type="region of interest" description="Disordered" evidence="1">
    <location>
        <begin position="181"/>
        <end position="206"/>
    </location>
</feature>
<feature type="non-terminal residue" evidence="2">
    <location>
        <position position="1300"/>
    </location>
</feature>
<name>A0ABR1FNR4_AURAN</name>
<organism evidence="2 3">
    <name type="scientific">Aureococcus anophagefferens</name>
    <name type="common">Harmful bloom alga</name>
    <dbReference type="NCBI Taxonomy" id="44056"/>
    <lineage>
        <taxon>Eukaryota</taxon>
        <taxon>Sar</taxon>
        <taxon>Stramenopiles</taxon>
        <taxon>Ochrophyta</taxon>
        <taxon>Pelagophyceae</taxon>
        <taxon>Pelagomonadales</taxon>
        <taxon>Pelagomonadaceae</taxon>
        <taxon>Aureococcus</taxon>
    </lineage>
</organism>
<accession>A0ABR1FNR4</accession>
<sequence length="1300" mass="137437">MVRTRAGSVAKRADEPTEHDGDTDDDGVADDDADGAALVARVPGPPADIRPTFGLRAVGEGDSAARPMRSSRMRSSTMPTLRSAQRAPPGDAHSEETGVLAVTFREMAGAYEATQHTPLLPHLAAARAALADLPVAPVAPEPPRRSRRIAEEALEAALKKAERAAVEAVVADARLALSSGQAARERELAETEARSRPPWPTRRPPVEADQWTAIDDVPAEALAASEFALCRVPHKSLVEPWAAAVADVHARFLAEQDQGQERRDRALLWILALPQLLWRKPWYSKRGPVKAGVDYHARFDLFRQGRLSELVSWWKKDRSRLRARLRLDSGAAPPRSEAAVVVRARRLIAAGELARAAACLSSDGTGDLRDDGVVEALRAKHPERKATLRARDVEPAGFVGVARNEVDLIGKLRRLPRHVGVGPDGVSNELLAALDRFHFDAGAARVMPLLNEFCTLEVNGDLPPWWYAAVTLIKLVALLKDGGAGVRPIAVGNAQRRAITRSIVAGLRETAARVLSPVQLGSGVRDGAACYAAAARLALESAAAYNAEHKDDETFVPRGVFSLDKKNAFNELSRASIVASLRVLPGFGGIARYAALMLAPESSIVLSLPGAPLAPFRSCEGWQQGDAMGALGYGAATYARSATLVNAARDAGGSAAFFADDAWLEAPVDTGLALVAAYGAAIAPDGEVLQERKCSVLVPGLTALEVAALPALRAHATCEIEEAGGALVTRLASIRVVDDEGLVVCGVPIGTPSFAQGAIATKVTEMCSYTKTINDKLCSVDPQSAFALLRNCSARRLDFLASNAYPSDGAASYARFDVAVDEAARLALGAAGPGILSDTLASRRLRLPLSFGGGGLRSVFATVPAAFCGRLFAVASKLSAIAPKPTAAAFDGGETGDGFLAAPARWRSLLAGPSRLASELKSAWLKLTSESAHARLAASNAGEEPPNPGLLDAPVERAGLKVTVDEGQSEPSYLEAGAQAALSKEREKAAVRELRIDARKVKDDGTPRAASFFCVDRFSSAFLSTIPVERRVFSAPEWGEANACYFGTPSPLCAPLIGRTLPGGAKLDAYGAKLSTEHSVLNLESRRTDYHNAVLAQIHDSARQAGLPAQREPRGLLFSTGLTAAGRARLASERDAAVMLGDARDATAGDGAGVNRAALVPFSNVERRVKNVTPDLAVEPLDKVRRIFDVKTLAWSAADSNYYSTAASARRGASPVDKRASYVDNEYKAHAKQIDVEINGVSDGPMLRALSSLGGCVGLVFGQFSEASKDVSSLLADVATALSESRWISMGCACPDQAKA</sequence>
<feature type="region of interest" description="Disordered" evidence="1">
    <location>
        <begin position="1"/>
        <end position="94"/>
    </location>
</feature>
<comment type="caution">
    <text evidence="2">The sequence shown here is derived from an EMBL/GenBank/DDBJ whole genome shotgun (WGS) entry which is preliminary data.</text>
</comment>
<evidence type="ECO:0000313" key="3">
    <source>
        <dbReference type="Proteomes" id="UP001363151"/>
    </source>
</evidence>
<dbReference type="EMBL" id="JBBJCI010000325">
    <property type="protein sequence ID" value="KAK7234420.1"/>
    <property type="molecule type" value="Genomic_DNA"/>
</dbReference>
<gene>
    <name evidence="2" type="ORF">SO694_0020807</name>
</gene>
<evidence type="ECO:0000256" key="1">
    <source>
        <dbReference type="SAM" id="MobiDB-lite"/>
    </source>
</evidence>